<dbReference type="SMART" id="SM00909">
    <property type="entry name" value="Germane"/>
    <property type="match status" value="1"/>
</dbReference>
<dbReference type="EMBL" id="PCSB01000001">
    <property type="protein sequence ID" value="PIP32099.1"/>
    <property type="molecule type" value="Genomic_DNA"/>
</dbReference>
<comment type="caution">
    <text evidence="2">The sequence shown here is derived from an EMBL/GenBank/DDBJ whole genome shotgun (WGS) entry which is preliminary data.</text>
</comment>
<proteinExistence type="predicted"/>
<protein>
    <recommendedName>
        <fullName evidence="1">GerMN domain-containing protein</fullName>
    </recommendedName>
</protein>
<feature type="domain" description="GerMN" evidence="1">
    <location>
        <begin position="187"/>
        <end position="278"/>
    </location>
</feature>
<gene>
    <name evidence="2" type="ORF">COX24_00030</name>
</gene>
<sequence>MKQLIFIGILFIILVAGFLVWSYQGEEDIGNELEKADLIRLSNPRPNQIIENPLFIKGEARGLWFFEASFPIKLFDENNFLLGITVAQALGNWMTEDFVQFSATLPLAVSSTKKGVLILEKDNPSGLPENADELRVPVVFKEVTEETKEKMVVKISLSDSRFVNEPYFDCSKTIALEREVPKTQAVASAALEALLRGATKEEINQGFVSNINSGVRIQSLTIKDGLAKVDFDEQLEFQVGGSCKVAAIRAQITETLKQFSTVNSVIISIDGRTEDILQP</sequence>
<organism evidence="2 3">
    <name type="scientific">bacterium (Candidatus Gribaldobacteria) CG23_combo_of_CG06-09_8_20_14_all_37_87_8</name>
    <dbReference type="NCBI Taxonomy" id="2014278"/>
    <lineage>
        <taxon>Bacteria</taxon>
        <taxon>Candidatus Gribaldobacteria</taxon>
    </lineage>
</organism>
<name>A0A2G9ZG00_9BACT</name>
<evidence type="ECO:0000259" key="1">
    <source>
        <dbReference type="SMART" id="SM00909"/>
    </source>
</evidence>
<evidence type="ECO:0000313" key="3">
    <source>
        <dbReference type="Proteomes" id="UP000230447"/>
    </source>
</evidence>
<dbReference type="Pfam" id="PF10648">
    <property type="entry name" value="Gmad2"/>
    <property type="match status" value="1"/>
</dbReference>
<accession>A0A2G9ZG00</accession>
<evidence type="ECO:0000313" key="2">
    <source>
        <dbReference type="EMBL" id="PIP32099.1"/>
    </source>
</evidence>
<dbReference type="Proteomes" id="UP000230447">
    <property type="component" value="Unassembled WGS sequence"/>
</dbReference>
<reference evidence="2 3" key="1">
    <citation type="submission" date="2017-09" db="EMBL/GenBank/DDBJ databases">
        <title>Depth-based differentiation of microbial function through sediment-hosted aquifers and enrichment of novel symbionts in the deep terrestrial subsurface.</title>
        <authorList>
            <person name="Probst A.J."/>
            <person name="Ladd B."/>
            <person name="Jarett J.K."/>
            <person name="Geller-Mcgrath D.E."/>
            <person name="Sieber C.M."/>
            <person name="Emerson J.B."/>
            <person name="Anantharaman K."/>
            <person name="Thomas B.C."/>
            <person name="Malmstrom R."/>
            <person name="Stieglmeier M."/>
            <person name="Klingl A."/>
            <person name="Woyke T."/>
            <person name="Ryan C.M."/>
            <person name="Banfield J.F."/>
        </authorList>
    </citation>
    <scope>NUCLEOTIDE SEQUENCE [LARGE SCALE GENOMIC DNA]</scope>
    <source>
        <strain evidence="2">CG23_combo_of_CG06-09_8_20_14_all_37_87_8</strain>
    </source>
</reference>
<dbReference type="AlphaFoldDB" id="A0A2G9ZG00"/>
<dbReference type="InterPro" id="IPR019606">
    <property type="entry name" value="GerMN"/>
</dbReference>
<dbReference type="InterPro" id="IPR018911">
    <property type="entry name" value="Gmad2_Ig-like_dom"/>
</dbReference>
<dbReference type="Pfam" id="PF10646">
    <property type="entry name" value="Germane"/>
    <property type="match status" value="1"/>
</dbReference>